<sequence>MSRVEWTELGGDEAETVLANLIYSEHPLATRVRPSRGDFGIDVVTPVAGAPEVFDVYQIKRFASTLSPSQKKQVEESFRRLLIGFVQRGVPLADWYLVMPVDPTVDNLLDWFVAMPDVVIAAMFEEKDKKTGEPLLTDDEKVKIAEWRNAPGRIIKWEGRPFCETLAGKYPYVIDYYLHGGEQRLRSALAVVGPILQTDRLLPAPEQGSTAALLTPVEVRDHLLRLQEVLDTDPHFRYGVSFDPAPPEITEEPHLVAATQEIQPDGQTLTFRIYARFSESLNERPVPISLKFSFDAPAFDRDAFDEWRKYGKPLTAPVEIEADLPGGLGSALSGKASRILIHPIGSSYELRLRIRTPEGTAGQELLFAMSATTGPEEAGLWAHGTDESGFLTYENTLDVDTQRVTTGFRHAGLMGAEAAKVLPSLEFAADLRSPNVIQAAERYGPFLDFHAVPGDQALIPQSVLRYVRDLVTIQTRTATPILVPELAAITTRDARVIAEAAALINGHTVVSKWVDISFPLEPGVEIDTTGHYLVGLIDPLIVEVGDQKLTLGAVEKKLLSAKFEIDDNLVRAHPHLNDTVHTTFAPDEPVPDRSCRPVRGQDLGPTGENASPAW</sequence>
<evidence type="ECO:0008006" key="4">
    <source>
        <dbReference type="Google" id="ProtNLM"/>
    </source>
</evidence>
<reference evidence="2 3" key="2">
    <citation type="submission" date="2020-07" db="EMBL/GenBank/DDBJ databases">
        <authorList>
            <person name="Yu X."/>
        </authorList>
    </citation>
    <scope>NUCLEOTIDE SEQUENCE [LARGE SCALE GENOMIC DNA]</scope>
    <source>
        <strain evidence="3">24</strain>
    </source>
</reference>
<reference evidence="3" key="1">
    <citation type="submission" date="2020-07" db="EMBL/GenBank/DDBJ databases">
        <title>Description of Mycobacterium gordonae subsp. intergordonae subsp.nov. and Mycobacterium gordonae subsp. gordonae subsp. nov.</title>
        <authorList>
            <person name="Yu X."/>
        </authorList>
    </citation>
    <scope>NUCLEOTIDE SEQUENCE [LARGE SCALE GENOMIC DNA]</scope>
    <source>
        <strain evidence="3">24</strain>
    </source>
</reference>
<dbReference type="Proteomes" id="UP000510682">
    <property type="component" value="Chromosome"/>
</dbReference>
<feature type="region of interest" description="Disordered" evidence="1">
    <location>
        <begin position="582"/>
        <end position="614"/>
    </location>
</feature>
<evidence type="ECO:0000313" key="3">
    <source>
        <dbReference type="Proteomes" id="UP000510682"/>
    </source>
</evidence>
<proteinExistence type="predicted"/>
<keyword evidence="3" id="KW-1185">Reference proteome</keyword>
<dbReference type="RefSeq" id="WP_180917585.1">
    <property type="nucleotide sequence ID" value="NZ_CP059165.1"/>
</dbReference>
<name>A0A7D6IPQ2_9MYCO</name>
<organism evidence="2 3">
    <name type="scientific">Mycobacterium vicinigordonae</name>
    <dbReference type="NCBI Taxonomy" id="1719132"/>
    <lineage>
        <taxon>Bacteria</taxon>
        <taxon>Bacillati</taxon>
        <taxon>Actinomycetota</taxon>
        <taxon>Actinomycetes</taxon>
        <taxon>Mycobacteriales</taxon>
        <taxon>Mycobacteriaceae</taxon>
        <taxon>Mycobacterium</taxon>
    </lineage>
</organism>
<accession>A0A7D6IPQ2</accession>
<dbReference type="AlphaFoldDB" id="A0A7D6IPQ2"/>
<evidence type="ECO:0000313" key="2">
    <source>
        <dbReference type="EMBL" id="QLL09000.1"/>
    </source>
</evidence>
<dbReference type="KEGG" id="mgor:H0P51_08965"/>
<reference evidence="3" key="3">
    <citation type="submission" date="2023-07" db="EMBL/GenBank/DDBJ databases">
        <title>Description of Mycobacterium gordonae subsp. intergordonae subsp.nov. and Mycobacterium gordonae subsp. gordonae subsp. nov.</title>
        <authorList>
            <person name="Huang H."/>
        </authorList>
    </citation>
    <scope>NUCLEOTIDE SEQUENCE [LARGE SCALE GENOMIC DNA]</scope>
    <source>
        <strain evidence="3">24</strain>
    </source>
</reference>
<protein>
    <recommendedName>
        <fullName evidence="4">Restriction endonuclease type IV Mrr domain-containing protein</fullName>
    </recommendedName>
</protein>
<gene>
    <name evidence="2" type="ORF">H0P51_08965</name>
</gene>
<evidence type="ECO:0000256" key="1">
    <source>
        <dbReference type="SAM" id="MobiDB-lite"/>
    </source>
</evidence>
<dbReference type="EMBL" id="CP059165">
    <property type="protein sequence ID" value="QLL09000.1"/>
    <property type="molecule type" value="Genomic_DNA"/>
</dbReference>